<evidence type="ECO:0000313" key="2">
    <source>
        <dbReference type="Ensembl" id="ENSFHEP00000017520.1"/>
    </source>
</evidence>
<feature type="compositionally biased region" description="Polar residues" evidence="1">
    <location>
        <begin position="82"/>
        <end position="92"/>
    </location>
</feature>
<organism evidence="2 3">
    <name type="scientific">Fundulus heteroclitus</name>
    <name type="common">Killifish</name>
    <name type="synonym">Mummichog</name>
    <dbReference type="NCBI Taxonomy" id="8078"/>
    <lineage>
        <taxon>Eukaryota</taxon>
        <taxon>Metazoa</taxon>
        <taxon>Chordata</taxon>
        <taxon>Craniata</taxon>
        <taxon>Vertebrata</taxon>
        <taxon>Euteleostomi</taxon>
        <taxon>Actinopterygii</taxon>
        <taxon>Neopterygii</taxon>
        <taxon>Teleostei</taxon>
        <taxon>Neoteleostei</taxon>
        <taxon>Acanthomorphata</taxon>
        <taxon>Ovalentaria</taxon>
        <taxon>Atherinomorphae</taxon>
        <taxon>Cyprinodontiformes</taxon>
        <taxon>Fundulidae</taxon>
        <taxon>Fundulus</taxon>
    </lineage>
</organism>
<evidence type="ECO:0000313" key="3">
    <source>
        <dbReference type="Proteomes" id="UP000265000"/>
    </source>
</evidence>
<protein>
    <submittedName>
        <fullName evidence="2">Uncharacterized protein</fullName>
    </submittedName>
</protein>
<keyword evidence="3" id="KW-1185">Reference proteome</keyword>
<evidence type="ECO:0000256" key="1">
    <source>
        <dbReference type="SAM" id="MobiDB-lite"/>
    </source>
</evidence>
<proteinExistence type="predicted"/>
<accession>A0A3Q2TM45</accession>
<reference evidence="2" key="2">
    <citation type="submission" date="2025-09" db="UniProtKB">
        <authorList>
            <consortium name="Ensembl"/>
        </authorList>
    </citation>
    <scope>IDENTIFICATION</scope>
</reference>
<dbReference type="Proteomes" id="UP000265000">
    <property type="component" value="Unplaced"/>
</dbReference>
<dbReference type="Ensembl" id="ENSFHET00000026215.1">
    <property type="protein sequence ID" value="ENSFHEP00000017520.1"/>
    <property type="gene ID" value="ENSFHEG00000019255.1"/>
</dbReference>
<feature type="region of interest" description="Disordered" evidence="1">
    <location>
        <begin position="62"/>
        <end position="92"/>
    </location>
</feature>
<name>A0A3Q2TM45_FUNHE</name>
<reference evidence="2" key="1">
    <citation type="submission" date="2025-08" db="UniProtKB">
        <authorList>
            <consortium name="Ensembl"/>
        </authorList>
    </citation>
    <scope>IDENTIFICATION</scope>
</reference>
<dbReference type="AlphaFoldDB" id="A0A3Q2TM45"/>
<sequence>RNMNLYCDPPPRSRPEATSYLSKRSRRTGCGYKHTSGKESSQLLFFVKKKKRYIYTRSKIYPQGSGNLRQAGHGRQLEAESSKPSCGNHLST</sequence>
<feature type="region of interest" description="Disordered" evidence="1">
    <location>
        <begin position="1"/>
        <end position="36"/>
    </location>
</feature>